<dbReference type="EMBL" id="QUQO01000001">
    <property type="protein sequence ID" value="RFB03915.1"/>
    <property type="molecule type" value="Genomic_DNA"/>
</dbReference>
<accession>A0A371REQ0</accession>
<reference evidence="3 4" key="1">
    <citation type="submission" date="2018-08" db="EMBL/GenBank/DDBJ databases">
        <title>Parvularcula sp. SM1705, isolated from surface water of the South Sea China.</title>
        <authorList>
            <person name="Sun L."/>
        </authorList>
    </citation>
    <scope>NUCLEOTIDE SEQUENCE [LARGE SCALE GENOMIC DNA]</scope>
    <source>
        <strain evidence="3 4">SM1705</strain>
    </source>
</reference>
<protein>
    <submittedName>
        <fullName evidence="3">Aminotransferase class V-fold PLP-dependent enzyme</fullName>
    </submittedName>
</protein>
<sequence>MTRTARATAKGDLTMSIAADIRAKFEMPEGIYLLNHSVGCLPRAARRALEDQWFGPWAEKGSDGWGEWIAAVDHFREMVARLIGAQPDDICPQTNLSGGLSKILCALPVREDRHKIVLCEEDFPTVGFVAAAAAHFGLETEFIPRGDAATDPDVWAKHLDGAHVAFITHTFSNRSARLPVAEITKLARERDVYSVVDAVQASGVIPYAVDDLGADFLLGTSVKFLCGGSGAGFLWATKDAAEKCSPVDTGWFSHENPFEFDIRNYRVAPGARRFWGGTPSIAPYVVAATGIETLLQSGVEAIHAHNQSLIDRLHEGLPDGALASERDRERRGNAVLIHVADAGEALEKMKSLSIRMDTREGCLRLSPHLYNTMEEMDLVLEALGPFLK</sequence>
<name>A0A371REQ0_9PROT</name>
<keyword evidence="4" id="KW-1185">Reference proteome</keyword>
<dbReference type="PANTHER" id="PTHR43586:SF4">
    <property type="entry name" value="ISOPENICILLIN N EPIMERASE"/>
    <property type="match status" value="1"/>
</dbReference>
<keyword evidence="3" id="KW-0032">Aminotransferase</keyword>
<dbReference type="InterPro" id="IPR015424">
    <property type="entry name" value="PyrdxlP-dep_Trfase"/>
</dbReference>
<dbReference type="OrthoDB" id="9812626at2"/>
<dbReference type="SUPFAM" id="SSF53383">
    <property type="entry name" value="PLP-dependent transferases"/>
    <property type="match status" value="1"/>
</dbReference>
<proteinExistence type="predicted"/>
<feature type="domain" description="Aminotransferase class V" evidence="2">
    <location>
        <begin position="67"/>
        <end position="320"/>
    </location>
</feature>
<comment type="caution">
    <text evidence="3">The sequence shown here is derived from an EMBL/GenBank/DDBJ whole genome shotgun (WGS) entry which is preliminary data.</text>
</comment>
<gene>
    <name evidence="3" type="ORF">DX908_00615</name>
</gene>
<evidence type="ECO:0000259" key="2">
    <source>
        <dbReference type="Pfam" id="PF00266"/>
    </source>
</evidence>
<dbReference type="InParanoid" id="A0A371REQ0"/>
<keyword evidence="1" id="KW-0663">Pyridoxal phosphate</keyword>
<evidence type="ECO:0000313" key="3">
    <source>
        <dbReference type="EMBL" id="RFB03915.1"/>
    </source>
</evidence>
<dbReference type="InterPro" id="IPR015422">
    <property type="entry name" value="PyrdxlP-dep_Trfase_small"/>
</dbReference>
<keyword evidence="3" id="KW-0808">Transferase</keyword>
<evidence type="ECO:0000256" key="1">
    <source>
        <dbReference type="ARBA" id="ARBA00022898"/>
    </source>
</evidence>
<dbReference type="GO" id="GO:0008483">
    <property type="term" value="F:transaminase activity"/>
    <property type="evidence" value="ECO:0007669"/>
    <property type="project" value="UniProtKB-KW"/>
</dbReference>
<evidence type="ECO:0000313" key="4">
    <source>
        <dbReference type="Proteomes" id="UP000264589"/>
    </source>
</evidence>
<dbReference type="AlphaFoldDB" id="A0A371REQ0"/>
<dbReference type="PANTHER" id="PTHR43586">
    <property type="entry name" value="CYSTEINE DESULFURASE"/>
    <property type="match status" value="1"/>
</dbReference>
<dbReference type="Gene3D" id="3.90.1150.10">
    <property type="entry name" value="Aspartate Aminotransferase, domain 1"/>
    <property type="match status" value="1"/>
</dbReference>
<dbReference type="InterPro" id="IPR000192">
    <property type="entry name" value="Aminotrans_V_dom"/>
</dbReference>
<dbReference type="Proteomes" id="UP000264589">
    <property type="component" value="Unassembled WGS sequence"/>
</dbReference>
<organism evidence="3 4">
    <name type="scientific">Parvularcula marina</name>
    <dbReference type="NCBI Taxonomy" id="2292771"/>
    <lineage>
        <taxon>Bacteria</taxon>
        <taxon>Pseudomonadati</taxon>
        <taxon>Pseudomonadota</taxon>
        <taxon>Alphaproteobacteria</taxon>
        <taxon>Parvularculales</taxon>
        <taxon>Parvularculaceae</taxon>
        <taxon>Parvularcula</taxon>
    </lineage>
</organism>
<dbReference type="Pfam" id="PF00266">
    <property type="entry name" value="Aminotran_5"/>
    <property type="match status" value="1"/>
</dbReference>
<dbReference type="Gene3D" id="3.40.640.10">
    <property type="entry name" value="Type I PLP-dependent aspartate aminotransferase-like (Major domain)"/>
    <property type="match status" value="1"/>
</dbReference>
<dbReference type="InterPro" id="IPR015421">
    <property type="entry name" value="PyrdxlP-dep_Trfase_major"/>
</dbReference>